<protein>
    <submittedName>
        <fullName evidence="20">Uncharacterized protein</fullName>
    </submittedName>
</protein>
<feature type="domain" description="G-protein coupled receptors family 2 profile 2" evidence="18">
    <location>
        <begin position="446"/>
        <end position="696"/>
    </location>
</feature>
<evidence type="ECO:0000259" key="16">
    <source>
        <dbReference type="PROSITE" id="PS50157"/>
    </source>
</evidence>
<evidence type="ECO:0000259" key="17">
    <source>
        <dbReference type="PROSITE" id="PS50227"/>
    </source>
</evidence>
<keyword evidence="5" id="KW-0732">Signal</keyword>
<dbReference type="InterPro" id="IPR036236">
    <property type="entry name" value="Znf_C2H2_sf"/>
</dbReference>
<dbReference type="InterPro" id="IPR036445">
    <property type="entry name" value="GPCR_2_extracell_dom_sf"/>
</dbReference>
<feature type="domain" description="C2H2-type" evidence="16">
    <location>
        <begin position="215"/>
        <end position="242"/>
    </location>
</feature>
<name>A0A914WH41_9BILA</name>
<dbReference type="PROSITE" id="PS50157">
    <property type="entry name" value="ZINC_FINGER_C2H2_2"/>
    <property type="match status" value="5"/>
</dbReference>
<evidence type="ECO:0000256" key="5">
    <source>
        <dbReference type="ARBA" id="ARBA00022729"/>
    </source>
</evidence>
<keyword evidence="10" id="KW-0675">Receptor</keyword>
<reference evidence="20" key="1">
    <citation type="submission" date="2022-11" db="UniProtKB">
        <authorList>
            <consortium name="WormBaseParasite"/>
        </authorList>
    </citation>
    <scope>IDENTIFICATION</scope>
</reference>
<evidence type="ECO:0000256" key="12">
    <source>
        <dbReference type="ARBA" id="ARBA00023224"/>
    </source>
</evidence>
<keyword evidence="11" id="KW-0325">Glycoprotein</keyword>
<dbReference type="InterPro" id="IPR003051">
    <property type="entry name" value="GPCR_2_CRF_rcpt"/>
</dbReference>
<dbReference type="SMART" id="SM00355">
    <property type="entry name" value="ZnF_C2H2"/>
    <property type="match status" value="7"/>
</dbReference>
<feature type="domain" description="C2H2-type" evidence="16">
    <location>
        <begin position="243"/>
        <end position="270"/>
    </location>
</feature>
<accession>A0A914WH41</accession>
<dbReference type="Gene3D" id="1.20.1070.10">
    <property type="entry name" value="Rhodopsin 7-helix transmembrane proteins"/>
    <property type="match status" value="1"/>
</dbReference>
<dbReference type="GO" id="GO:0007166">
    <property type="term" value="P:cell surface receptor signaling pathway"/>
    <property type="evidence" value="ECO:0007669"/>
    <property type="project" value="InterPro"/>
</dbReference>
<keyword evidence="12" id="KW-0807">Transducer</keyword>
<evidence type="ECO:0000256" key="7">
    <source>
        <dbReference type="ARBA" id="ARBA00023040"/>
    </source>
</evidence>
<feature type="transmembrane region" description="Helical" evidence="15">
    <location>
        <begin position="558"/>
        <end position="579"/>
    </location>
</feature>
<evidence type="ECO:0000313" key="20">
    <source>
        <dbReference type="WBParaSite" id="PSAMB.scaffold3size181960.g441.t1"/>
    </source>
</evidence>
<dbReference type="SUPFAM" id="SSF111418">
    <property type="entry name" value="Hormone receptor domain"/>
    <property type="match status" value="1"/>
</dbReference>
<dbReference type="GO" id="GO:0017046">
    <property type="term" value="F:peptide hormone binding"/>
    <property type="evidence" value="ECO:0007669"/>
    <property type="project" value="TreeGrafter"/>
</dbReference>
<keyword evidence="19" id="KW-1185">Reference proteome</keyword>
<keyword evidence="13" id="KW-0862">Zinc</keyword>
<feature type="transmembrane region" description="Helical" evidence="15">
    <location>
        <begin position="481"/>
        <end position="502"/>
    </location>
</feature>
<feature type="compositionally biased region" description="Polar residues" evidence="14">
    <location>
        <begin position="745"/>
        <end position="766"/>
    </location>
</feature>
<dbReference type="InterPro" id="IPR050332">
    <property type="entry name" value="GPCR_2"/>
</dbReference>
<dbReference type="PROSITE" id="PS50227">
    <property type="entry name" value="G_PROTEIN_RECEP_F2_3"/>
    <property type="match status" value="1"/>
</dbReference>
<dbReference type="PANTHER" id="PTHR45620:SF15">
    <property type="entry name" value="DIURETIC HORMONE 44 RECEPTOR 1-RELATED"/>
    <property type="match status" value="1"/>
</dbReference>
<dbReference type="InterPro" id="IPR017983">
    <property type="entry name" value="GPCR_2_secretin-like_CS"/>
</dbReference>
<evidence type="ECO:0000256" key="11">
    <source>
        <dbReference type="ARBA" id="ARBA00023180"/>
    </source>
</evidence>
<dbReference type="InterPro" id="IPR017981">
    <property type="entry name" value="GPCR_2-like_7TM"/>
</dbReference>
<keyword evidence="4 15" id="KW-0812">Transmembrane</keyword>
<evidence type="ECO:0000256" key="8">
    <source>
        <dbReference type="ARBA" id="ARBA00023136"/>
    </source>
</evidence>
<feature type="domain" description="C2H2-type" evidence="16">
    <location>
        <begin position="271"/>
        <end position="300"/>
    </location>
</feature>
<evidence type="ECO:0000256" key="10">
    <source>
        <dbReference type="ARBA" id="ARBA00023170"/>
    </source>
</evidence>
<evidence type="ECO:0000256" key="13">
    <source>
        <dbReference type="PROSITE-ProRule" id="PRU00042"/>
    </source>
</evidence>
<proteinExistence type="inferred from homology"/>
<dbReference type="WBParaSite" id="PSAMB.scaffold3size181960.g441.t1">
    <property type="protein sequence ID" value="PSAMB.scaffold3size181960.g441.t1"/>
    <property type="gene ID" value="PSAMB.scaffold3size181960.g441"/>
</dbReference>
<keyword evidence="3" id="KW-1003">Cell membrane</keyword>
<organism evidence="19 20">
    <name type="scientific">Plectus sambesii</name>
    <dbReference type="NCBI Taxonomy" id="2011161"/>
    <lineage>
        <taxon>Eukaryota</taxon>
        <taxon>Metazoa</taxon>
        <taxon>Ecdysozoa</taxon>
        <taxon>Nematoda</taxon>
        <taxon>Chromadorea</taxon>
        <taxon>Plectida</taxon>
        <taxon>Plectina</taxon>
        <taxon>Plectoidea</taxon>
        <taxon>Plectidae</taxon>
        <taxon>Plectus</taxon>
    </lineage>
</organism>
<dbReference type="PROSITE" id="PS00649">
    <property type="entry name" value="G_PROTEIN_RECEP_F2_1"/>
    <property type="match status" value="1"/>
</dbReference>
<feature type="domain" description="C2H2-type" evidence="16">
    <location>
        <begin position="136"/>
        <end position="160"/>
    </location>
</feature>
<feature type="transmembrane region" description="Helical" evidence="15">
    <location>
        <begin position="599"/>
        <end position="623"/>
    </location>
</feature>
<dbReference type="PRINTS" id="PR00249">
    <property type="entry name" value="GPCRSECRETIN"/>
</dbReference>
<dbReference type="Pfam" id="PF00096">
    <property type="entry name" value="zf-C2H2"/>
    <property type="match status" value="1"/>
</dbReference>
<dbReference type="GO" id="GO:0008528">
    <property type="term" value="F:G protein-coupled peptide receptor activity"/>
    <property type="evidence" value="ECO:0007669"/>
    <property type="project" value="TreeGrafter"/>
</dbReference>
<feature type="transmembrane region" description="Helical" evidence="15">
    <location>
        <begin position="644"/>
        <end position="661"/>
    </location>
</feature>
<evidence type="ECO:0000259" key="18">
    <source>
        <dbReference type="PROSITE" id="PS50261"/>
    </source>
</evidence>
<evidence type="ECO:0000256" key="6">
    <source>
        <dbReference type="ARBA" id="ARBA00022989"/>
    </source>
</evidence>
<dbReference type="GO" id="GO:0008270">
    <property type="term" value="F:zinc ion binding"/>
    <property type="evidence" value="ECO:0007669"/>
    <property type="project" value="UniProtKB-KW"/>
</dbReference>
<evidence type="ECO:0000256" key="14">
    <source>
        <dbReference type="SAM" id="MobiDB-lite"/>
    </source>
</evidence>
<dbReference type="Pfam" id="PF00002">
    <property type="entry name" value="7tm_2"/>
    <property type="match status" value="1"/>
</dbReference>
<dbReference type="InterPro" id="IPR000832">
    <property type="entry name" value="GPCR_2_secretin-like"/>
</dbReference>
<evidence type="ECO:0000313" key="19">
    <source>
        <dbReference type="Proteomes" id="UP000887566"/>
    </source>
</evidence>
<dbReference type="GO" id="GO:0005886">
    <property type="term" value="C:plasma membrane"/>
    <property type="evidence" value="ECO:0007669"/>
    <property type="project" value="UniProtKB-SubCell"/>
</dbReference>
<sequence length="843" mass="95662">MDPFDMTAAGVRGQVVSAWGRRALRQLSAEIGVVFDGPTATVRGSFADVLRLRERLMNEAPSRSHQRPPRVVDDERVYFCARCPFRARSIAQLTVHRGLHQQERKLYRCPHCSFVSFNKSLLSSHRNKSHGSQPLLPCDKCEKVFRCARTLTNHRRLAHTLRVATVLQFVGRPPPPAVPRPFSCHFCPRAFIRAAVCANHERRVHGEPPAKRRLFVCPLCPKAFRRRYHLVEHGDTHATDKSFCCEQCAGKFQSAASLRKHKRVKHAERTHHCGLCRVAFATASDLGRHRRSDRHRALELPASDLLARAVAAALDADADDSDADDDAGVDRLAAAAAAQQQQTLSSVVDLLVSAQPVVCYPYRMLFVSENKCPIHFDYYLCWPETAVNTTAQVECPAYINGIRYYTMRNVTRQCFANQTWSAKSDYSGCVPDSGDNEIPMFHLMIMYYMYWVGYVVSLVFLLFALSIFLHYKNLWCLRNIIHTNLVLCFTLHNLTWICYSFVAHELQLDPGGEGQLNLCVIPTTLLRYFFAAGFFWMFVEGFYLFVNVMFSFHAQRIRFWMCFIVGWGIPFVLILITAIAKKANFAQNCWDEQQHYLDYIFIGPVLVLLSVNLVFLFLIMYVVMAKLQLTVHAELERYKKGMKALLVLCPLLGINYVLVLFSPDHPYWLKLTFSYYCVLISSTQGLLVALFFCFRNNEVREFISKSYARMRRRLRSSRNVSMTTRSSHSDITNATTEGRTELLSVPNSSSANGHNRTSPKTSTTSLPGGRAGCTARPRNTYNNVIMIDHTGRLYSAARSHAFFQSNPALAPYRSTGATSRPSSARKSSHSESEGMPINTQTPL</sequence>
<evidence type="ECO:0000256" key="4">
    <source>
        <dbReference type="ARBA" id="ARBA00022692"/>
    </source>
</evidence>
<comment type="similarity">
    <text evidence="2">Belongs to the G-protein coupled receptor 2 family.</text>
</comment>
<dbReference type="InterPro" id="IPR013087">
    <property type="entry name" value="Znf_C2H2_type"/>
</dbReference>
<dbReference type="PROSITE" id="PS50261">
    <property type="entry name" value="G_PROTEIN_RECEP_F2_4"/>
    <property type="match status" value="1"/>
</dbReference>
<dbReference type="Gene3D" id="3.30.160.60">
    <property type="entry name" value="Classic Zinc Finger"/>
    <property type="match status" value="3"/>
</dbReference>
<dbReference type="PROSITE" id="PS00650">
    <property type="entry name" value="G_PROTEIN_RECEP_F2_2"/>
    <property type="match status" value="1"/>
</dbReference>
<dbReference type="PRINTS" id="PR01279">
    <property type="entry name" value="CRFRECEPTOR"/>
</dbReference>
<dbReference type="SMART" id="SM00008">
    <property type="entry name" value="HormR"/>
    <property type="match status" value="1"/>
</dbReference>
<dbReference type="PANTHER" id="PTHR45620">
    <property type="entry name" value="PDF RECEPTOR-LIKE PROTEIN-RELATED"/>
    <property type="match status" value="1"/>
</dbReference>
<feature type="compositionally biased region" description="Polar residues" evidence="14">
    <location>
        <begin position="722"/>
        <end position="737"/>
    </location>
</feature>
<dbReference type="GO" id="GO:0007188">
    <property type="term" value="P:adenylate cyclase-modulating G protein-coupled receptor signaling pathway"/>
    <property type="evidence" value="ECO:0007669"/>
    <property type="project" value="TreeGrafter"/>
</dbReference>
<dbReference type="Proteomes" id="UP000887566">
    <property type="component" value="Unplaced"/>
</dbReference>
<feature type="transmembrane region" description="Helical" evidence="15">
    <location>
        <begin position="673"/>
        <end position="694"/>
    </location>
</feature>
<dbReference type="InterPro" id="IPR001879">
    <property type="entry name" value="GPCR_2_extracellular_dom"/>
</dbReference>
<dbReference type="AlphaFoldDB" id="A0A914WH41"/>
<dbReference type="Gene3D" id="4.10.1240.10">
    <property type="entry name" value="GPCR, family 2, extracellular hormone receptor domain"/>
    <property type="match status" value="1"/>
</dbReference>
<feature type="region of interest" description="Disordered" evidence="14">
    <location>
        <begin position="718"/>
        <end position="777"/>
    </location>
</feature>
<keyword evidence="8 15" id="KW-0472">Membrane</keyword>
<evidence type="ECO:0000256" key="9">
    <source>
        <dbReference type="ARBA" id="ARBA00023157"/>
    </source>
</evidence>
<evidence type="ECO:0000256" key="15">
    <source>
        <dbReference type="SAM" id="Phobius"/>
    </source>
</evidence>
<feature type="transmembrane region" description="Helical" evidence="15">
    <location>
        <begin position="525"/>
        <end position="546"/>
    </location>
</feature>
<keyword evidence="13" id="KW-0863">Zinc-finger</keyword>
<comment type="subcellular location">
    <subcellularLocation>
        <location evidence="1">Cell membrane</location>
        <topology evidence="1">Multi-pass membrane protein</topology>
    </subcellularLocation>
</comment>
<evidence type="ECO:0000256" key="3">
    <source>
        <dbReference type="ARBA" id="ARBA00022475"/>
    </source>
</evidence>
<evidence type="ECO:0000256" key="1">
    <source>
        <dbReference type="ARBA" id="ARBA00004651"/>
    </source>
</evidence>
<keyword evidence="7" id="KW-0297">G-protein coupled receptor</keyword>
<feature type="region of interest" description="Disordered" evidence="14">
    <location>
        <begin position="810"/>
        <end position="843"/>
    </location>
</feature>
<dbReference type="SUPFAM" id="SSF81321">
    <property type="entry name" value="Family A G protein-coupled receptor-like"/>
    <property type="match status" value="1"/>
</dbReference>
<keyword evidence="9" id="KW-1015">Disulfide bond</keyword>
<dbReference type="SUPFAM" id="SSF57667">
    <property type="entry name" value="beta-beta-alpha zinc fingers"/>
    <property type="match status" value="3"/>
</dbReference>
<dbReference type="Pfam" id="PF02793">
    <property type="entry name" value="HRM"/>
    <property type="match status" value="1"/>
</dbReference>
<feature type="domain" description="C2H2-type" evidence="16">
    <location>
        <begin position="182"/>
        <end position="210"/>
    </location>
</feature>
<dbReference type="PROSITE" id="PS00028">
    <property type="entry name" value="ZINC_FINGER_C2H2_1"/>
    <property type="match status" value="5"/>
</dbReference>
<keyword evidence="6 15" id="KW-1133">Transmembrane helix</keyword>
<keyword evidence="13" id="KW-0479">Metal-binding</keyword>
<feature type="domain" description="G-protein coupled receptors family 2 profile 1" evidence="17">
    <location>
        <begin position="358"/>
        <end position="433"/>
    </location>
</feature>
<evidence type="ECO:0000256" key="2">
    <source>
        <dbReference type="ARBA" id="ARBA00005314"/>
    </source>
</evidence>
<feature type="transmembrane region" description="Helical" evidence="15">
    <location>
        <begin position="448"/>
        <end position="469"/>
    </location>
</feature>